<protein>
    <submittedName>
        <fullName evidence="2">Uncharacterized protein</fullName>
    </submittedName>
</protein>
<accession>A0A4R0RCS9</accession>
<keyword evidence="1" id="KW-0732">Signal</keyword>
<feature type="chain" id="PRO_5020729428" evidence="1">
    <location>
        <begin position="21"/>
        <end position="165"/>
    </location>
</feature>
<keyword evidence="3" id="KW-1185">Reference proteome</keyword>
<organism evidence="2 3">
    <name type="scientific">Steccherinum ochraceum</name>
    <dbReference type="NCBI Taxonomy" id="92696"/>
    <lineage>
        <taxon>Eukaryota</taxon>
        <taxon>Fungi</taxon>
        <taxon>Dikarya</taxon>
        <taxon>Basidiomycota</taxon>
        <taxon>Agaricomycotina</taxon>
        <taxon>Agaricomycetes</taxon>
        <taxon>Polyporales</taxon>
        <taxon>Steccherinaceae</taxon>
        <taxon>Steccherinum</taxon>
    </lineage>
</organism>
<feature type="signal peptide" evidence="1">
    <location>
        <begin position="1"/>
        <end position="20"/>
    </location>
</feature>
<dbReference type="AlphaFoldDB" id="A0A4R0RCS9"/>
<comment type="caution">
    <text evidence="2">The sequence shown here is derived from an EMBL/GenBank/DDBJ whole genome shotgun (WGS) entry which is preliminary data.</text>
</comment>
<reference evidence="2 3" key="1">
    <citation type="submission" date="2018-11" db="EMBL/GenBank/DDBJ databases">
        <title>Genome assembly of Steccherinum ochraceum LE-BIN_3174, the white-rot fungus of the Steccherinaceae family (The Residual Polyporoid clade, Polyporales, Basidiomycota).</title>
        <authorList>
            <person name="Fedorova T.V."/>
            <person name="Glazunova O.A."/>
            <person name="Landesman E.O."/>
            <person name="Moiseenko K.V."/>
            <person name="Psurtseva N.V."/>
            <person name="Savinova O.S."/>
            <person name="Shakhova N.V."/>
            <person name="Tyazhelova T.V."/>
            <person name="Vasina D.V."/>
        </authorList>
    </citation>
    <scope>NUCLEOTIDE SEQUENCE [LARGE SCALE GENOMIC DNA]</scope>
    <source>
        <strain evidence="2 3">LE-BIN_3174</strain>
    </source>
</reference>
<evidence type="ECO:0000313" key="3">
    <source>
        <dbReference type="Proteomes" id="UP000292702"/>
    </source>
</evidence>
<evidence type="ECO:0000256" key="1">
    <source>
        <dbReference type="SAM" id="SignalP"/>
    </source>
</evidence>
<proteinExistence type="predicted"/>
<evidence type="ECO:0000313" key="2">
    <source>
        <dbReference type="EMBL" id="TCD65172.1"/>
    </source>
</evidence>
<dbReference type="Proteomes" id="UP000292702">
    <property type="component" value="Unassembled WGS sequence"/>
</dbReference>
<name>A0A4R0RCS9_9APHY</name>
<dbReference type="EMBL" id="RWJN01000195">
    <property type="protein sequence ID" value="TCD65172.1"/>
    <property type="molecule type" value="Genomic_DNA"/>
</dbReference>
<gene>
    <name evidence="2" type="ORF">EIP91_003028</name>
</gene>
<sequence length="165" mass="17019">MLFTAIIVPLVALACTGALAAPQPIDARNVQRVYARDELISLALRDVISVLNARDFAFEHELEKRAGGRVSPGSAAAADAAASLQHVSGGGPGAAADAALTLKHINGGGHGVPGNEYRGQSASVPHTEAAKTLAGLPTNERVNPQPLSQVLNLHSGRMSKQNDGY</sequence>